<sequence length="665" mass="75259">MVHNFYARSALILGTFLLMGVPVLVLHRLHLLHWEHAATHHPGHDRLPQFVSAVKQPECPVCPTTECPSTAASTSTLGASTSAGETGKLRVEAATSAASQDLGNFHAANVPLVMLTFGNSAVWPMLSNWIANVKKAGLTKNMLIGALDQALVEKCKAEGVPVEQLDGAKAGMQNGAYLTKSQEDLKKYKLMASLKVGFALDLLKRQKQNVLISDSDTAWLRDPRGFFEEGPNEVADVLVSTDCIDAPADEICNSLYCGCAHVAFNTGIVFLRNTPATIAFVEAWKAKILNDEELTIRDQAAFNIVLREGFEPKRTVPGFENYPRQSLFAYNGNIKMGILPLLFFQNGHTYFTQKLHERRNIVPYVVHATYQYGDGALFPFGKRQRMREAGLWQMDGEEYTAGRFLAVSWAGATRPEFRETMDVDSRVATRHHFDEDKYRRKTVRNLLAMAHLLNRTLIMPRMLCYVDHMWKEMRAGRFAGAYSMSLPFDCPMDYVFDLQRFFENAPPQLNFREPEFLNRLPPDLEQSRAFVHVVPRGQALEDPSLPAAVVRGGRKVPASAAHSGMTASQVLQHLDKYKDVRVLELSKAVDAFCGWDTPSENKWFDNLVRHPMRKKWEFKYMETGQEAQPKYKYWVPYPEFEWMNGFDDVEELTTAYRWPECSKRA</sequence>
<organism evidence="3">
    <name type="scientific">Pyramimonas obovata</name>
    <dbReference type="NCBI Taxonomy" id="1411642"/>
    <lineage>
        <taxon>Eukaryota</taxon>
        <taxon>Viridiplantae</taxon>
        <taxon>Chlorophyta</taxon>
        <taxon>Pyramimonadophyceae</taxon>
        <taxon>Pyramimonadales</taxon>
        <taxon>Pyramimonadaceae</taxon>
        <taxon>Pyramimonas</taxon>
        <taxon>Pyramimonas incertae sedis</taxon>
    </lineage>
</organism>
<accession>A0A7S0R9A8</accession>
<dbReference type="PANTHER" id="PTHR46936">
    <property type="entry name" value="ARABINOSYLTRANSFERASE XEG113"/>
    <property type="match status" value="1"/>
</dbReference>
<name>A0A7S0R9A8_9CHLO</name>
<reference evidence="3" key="1">
    <citation type="submission" date="2021-01" db="EMBL/GenBank/DDBJ databases">
        <authorList>
            <person name="Corre E."/>
            <person name="Pelletier E."/>
            <person name="Niang G."/>
            <person name="Scheremetjew M."/>
            <person name="Finn R."/>
            <person name="Kale V."/>
            <person name="Holt S."/>
            <person name="Cochrane G."/>
            <person name="Meng A."/>
            <person name="Brown T."/>
            <person name="Cohen L."/>
        </authorList>
    </citation>
    <scope>NUCLEOTIDE SEQUENCE</scope>
    <source>
        <strain evidence="3">CCMP722</strain>
    </source>
</reference>
<keyword evidence="1" id="KW-0472">Membrane</keyword>
<dbReference type="GO" id="GO:0052325">
    <property type="term" value="P:cell wall pectin biosynthetic process"/>
    <property type="evidence" value="ECO:0007669"/>
    <property type="project" value="TreeGrafter"/>
</dbReference>
<dbReference type="GO" id="GO:0052636">
    <property type="term" value="F:arabinosyltransferase activity"/>
    <property type="evidence" value="ECO:0007669"/>
    <property type="project" value="TreeGrafter"/>
</dbReference>
<proteinExistence type="predicted"/>
<evidence type="ECO:0000256" key="1">
    <source>
        <dbReference type="SAM" id="Phobius"/>
    </source>
</evidence>
<dbReference type="GO" id="GO:0005794">
    <property type="term" value="C:Golgi apparatus"/>
    <property type="evidence" value="ECO:0007669"/>
    <property type="project" value="TreeGrafter"/>
</dbReference>
<evidence type="ECO:0000259" key="2">
    <source>
        <dbReference type="Pfam" id="PF03407"/>
    </source>
</evidence>
<dbReference type="AlphaFoldDB" id="A0A7S0R9A8"/>
<dbReference type="InterPro" id="IPR053250">
    <property type="entry name" value="Glycosyltransferase_77"/>
</dbReference>
<protein>
    <recommendedName>
        <fullName evidence="2">Nucleotide-diphospho-sugar transferase domain-containing protein</fullName>
    </recommendedName>
</protein>
<feature type="transmembrane region" description="Helical" evidence="1">
    <location>
        <begin position="6"/>
        <end position="26"/>
    </location>
</feature>
<dbReference type="PANTHER" id="PTHR46936:SF1">
    <property type="entry name" value="ARABINOSYLTRANSFERASE XEG113"/>
    <property type="match status" value="1"/>
</dbReference>
<gene>
    <name evidence="3" type="ORF">POBO1169_LOCUS10686</name>
</gene>
<keyword evidence="1" id="KW-0812">Transmembrane</keyword>
<keyword evidence="1" id="KW-1133">Transmembrane helix</keyword>
<dbReference type="EMBL" id="HBFA01020885">
    <property type="protein sequence ID" value="CAD8670972.1"/>
    <property type="molecule type" value="Transcribed_RNA"/>
</dbReference>
<feature type="domain" description="Nucleotide-diphospho-sugar transferase" evidence="2">
    <location>
        <begin position="139"/>
        <end position="385"/>
    </location>
</feature>
<dbReference type="InterPro" id="IPR005069">
    <property type="entry name" value="Nucl-diP-sugar_transferase"/>
</dbReference>
<dbReference type="Pfam" id="PF03407">
    <property type="entry name" value="Nucleotid_trans"/>
    <property type="match status" value="1"/>
</dbReference>
<evidence type="ECO:0000313" key="3">
    <source>
        <dbReference type="EMBL" id="CAD8670972.1"/>
    </source>
</evidence>